<organism evidence="1 2">
    <name type="scientific">Streptococcus dentalis</name>
    <dbReference type="NCBI Taxonomy" id="3098075"/>
    <lineage>
        <taxon>Bacteria</taxon>
        <taxon>Bacillati</taxon>
        <taxon>Bacillota</taxon>
        <taxon>Bacilli</taxon>
        <taxon>Lactobacillales</taxon>
        <taxon>Streptococcaceae</taxon>
        <taxon>Streptococcus</taxon>
    </lineage>
</organism>
<keyword evidence="2" id="KW-1185">Reference proteome</keyword>
<sequence>MNLSRYILKYRTDDGTLYFNTKTNHSFFLTNELNRVVDSNDVIRKEFHAYLDKNKYLSEGEYEVEKYLCKSVKEKIRKNLALFALSKSYNDILDVD</sequence>
<proteinExistence type="predicted"/>
<name>A0ABZ0T3B7_9STRE</name>
<dbReference type="RefSeq" id="WP_320911110.1">
    <property type="nucleotide sequence ID" value="NZ_CP139418.1"/>
</dbReference>
<reference evidence="1 2" key="1">
    <citation type="submission" date="2023-11" db="EMBL/GenBank/DDBJ databases">
        <title>Description of Streptococcus dentalis sp. nov., Streptococcus gingivalis sp. nov., Streptococcus lingualis sp. nov. isolated from human oral cavity.</title>
        <authorList>
            <person name="Choi Y.S."/>
            <person name="Goo B.J."/>
            <person name="Bae J.W."/>
        </authorList>
    </citation>
    <scope>NUCLEOTIDE SEQUENCE [LARGE SCALE GENOMIC DNA]</scope>
    <source>
        <strain evidence="1 2">S1</strain>
    </source>
</reference>
<dbReference type="Proteomes" id="UP001326636">
    <property type="component" value="Chromosome"/>
</dbReference>
<evidence type="ECO:0000313" key="1">
    <source>
        <dbReference type="EMBL" id="WPS54447.1"/>
    </source>
</evidence>
<evidence type="ECO:0008006" key="3">
    <source>
        <dbReference type="Google" id="ProtNLM"/>
    </source>
</evidence>
<evidence type="ECO:0000313" key="2">
    <source>
        <dbReference type="Proteomes" id="UP001326636"/>
    </source>
</evidence>
<gene>
    <name evidence="1" type="ORF">SM121_02880</name>
</gene>
<protein>
    <recommendedName>
        <fullName evidence="3">His-Xaa-Ser system protein HxsD</fullName>
    </recommendedName>
</protein>
<accession>A0ABZ0T3B7</accession>
<dbReference type="EMBL" id="CP139418">
    <property type="protein sequence ID" value="WPS54447.1"/>
    <property type="molecule type" value="Genomic_DNA"/>
</dbReference>